<dbReference type="InterPro" id="IPR036424">
    <property type="entry name" value="UPP_synth-like_sf"/>
</dbReference>
<feature type="binding site" evidence="2">
    <location>
        <position position="28"/>
    </location>
    <ligand>
        <name>substrate</name>
    </ligand>
</feature>
<dbReference type="HAMAP" id="MF_01139">
    <property type="entry name" value="ISPT"/>
    <property type="match status" value="1"/>
</dbReference>
<protein>
    <recommendedName>
        <fullName evidence="2">Isoprenyl transferase</fullName>
        <ecNumber evidence="2">2.5.1.-</ecNumber>
    </recommendedName>
</protein>
<dbReference type="InterPro" id="IPR001441">
    <property type="entry name" value="UPP_synth-like"/>
</dbReference>
<feature type="binding site" evidence="2">
    <location>
        <position position="191"/>
    </location>
    <ligand>
        <name>substrate</name>
    </ligand>
</feature>
<dbReference type="KEGG" id="elut:CKA38_09805"/>
<feature type="binding site" evidence="2">
    <location>
        <begin position="24"/>
        <end position="27"/>
    </location>
    <ligand>
        <name>substrate</name>
    </ligand>
</feature>
<feature type="active site" description="Proton acceptor" evidence="2">
    <location>
        <position position="71"/>
    </location>
</feature>
<dbReference type="NCBIfam" id="NF011405">
    <property type="entry name" value="PRK14830.1"/>
    <property type="match status" value="1"/>
</dbReference>
<feature type="binding site" evidence="2">
    <location>
        <position position="72"/>
    </location>
    <ligand>
        <name>substrate</name>
    </ligand>
</feature>
<feature type="binding site" evidence="2">
    <location>
        <position position="74"/>
    </location>
    <ligand>
        <name>substrate</name>
    </ligand>
</feature>
<evidence type="ECO:0000313" key="4">
    <source>
        <dbReference type="Proteomes" id="UP000244896"/>
    </source>
</evidence>
<name>A0A2U8E733_9BACT</name>
<comment type="similarity">
    <text evidence="2">Belongs to the UPP synthase family.</text>
</comment>
<dbReference type="PANTHER" id="PTHR10291">
    <property type="entry name" value="DEHYDRODOLICHYL DIPHOSPHATE SYNTHASE FAMILY MEMBER"/>
    <property type="match status" value="1"/>
</dbReference>
<accession>A0A2U8E733</accession>
<dbReference type="GO" id="GO:0016094">
    <property type="term" value="P:polyprenol biosynthetic process"/>
    <property type="evidence" value="ECO:0007669"/>
    <property type="project" value="TreeGrafter"/>
</dbReference>
<dbReference type="RefSeq" id="WP_108826532.1">
    <property type="nucleotide sequence ID" value="NZ_CP023004.1"/>
</dbReference>
<feature type="binding site" evidence="2">
    <location>
        <position position="23"/>
    </location>
    <ligand>
        <name>Mg(2+)</name>
        <dbReference type="ChEBI" id="CHEBI:18420"/>
    </ligand>
</feature>
<keyword evidence="4" id="KW-1185">Reference proteome</keyword>
<dbReference type="EMBL" id="CP023004">
    <property type="protein sequence ID" value="AWI10630.1"/>
    <property type="molecule type" value="Genomic_DNA"/>
</dbReference>
<feature type="binding site" evidence="2">
    <location>
        <position position="40"/>
    </location>
    <ligand>
        <name>substrate</name>
    </ligand>
</feature>
<dbReference type="NCBIfam" id="TIGR00055">
    <property type="entry name" value="uppS"/>
    <property type="match status" value="1"/>
</dbReference>
<feature type="binding site" evidence="2">
    <location>
        <begin position="197"/>
        <end position="199"/>
    </location>
    <ligand>
        <name>substrate</name>
    </ligand>
</feature>
<feature type="binding site" evidence="2">
    <location>
        <begin position="68"/>
        <end position="70"/>
    </location>
    <ligand>
        <name>substrate</name>
    </ligand>
</feature>
<feature type="binding site" evidence="2">
    <location>
        <position position="36"/>
    </location>
    <ligand>
        <name>substrate</name>
    </ligand>
</feature>
<proteinExistence type="inferred from homology"/>
<dbReference type="Proteomes" id="UP000244896">
    <property type="component" value="Chromosome"/>
</dbReference>
<dbReference type="Gene3D" id="3.40.1180.10">
    <property type="entry name" value="Decaprenyl diphosphate synthase-like"/>
    <property type="match status" value="1"/>
</dbReference>
<dbReference type="CDD" id="cd00475">
    <property type="entry name" value="Cis_IPPS"/>
    <property type="match status" value="1"/>
</dbReference>
<evidence type="ECO:0000256" key="1">
    <source>
        <dbReference type="ARBA" id="ARBA00022679"/>
    </source>
</evidence>
<dbReference type="GO" id="GO:0045547">
    <property type="term" value="F:ditrans,polycis-polyprenyl diphosphate synthase [(2E,6E)-farnesyl diphosphate specific] activity"/>
    <property type="evidence" value="ECO:0007669"/>
    <property type="project" value="TreeGrafter"/>
</dbReference>
<reference evidence="3 4" key="1">
    <citation type="journal article" date="2018" name="Syst. Appl. Microbiol.">
        <title>Ereboglobus luteus gen. nov. sp. nov. from cockroach guts, and new insights into the oxygen relationship of the genera Opitutus and Didymococcus (Verrucomicrobia: Opitutaceae).</title>
        <authorList>
            <person name="Tegtmeier D."/>
            <person name="Belitz A."/>
            <person name="Radek R."/>
            <person name="Heimerl T."/>
            <person name="Brune A."/>
        </authorList>
    </citation>
    <scope>NUCLEOTIDE SEQUENCE [LARGE SCALE GENOMIC DNA]</scope>
    <source>
        <strain evidence="3 4">Ho45</strain>
    </source>
</reference>
<keyword evidence="2" id="KW-0479">Metal-binding</keyword>
<evidence type="ECO:0000256" key="2">
    <source>
        <dbReference type="HAMAP-Rule" id="MF_01139"/>
    </source>
</evidence>
<dbReference type="GO" id="GO:0000287">
    <property type="term" value="F:magnesium ion binding"/>
    <property type="evidence" value="ECO:0007669"/>
    <property type="project" value="UniProtKB-UniRule"/>
</dbReference>
<dbReference type="PANTHER" id="PTHR10291:SF0">
    <property type="entry name" value="DEHYDRODOLICHYL DIPHOSPHATE SYNTHASE 2"/>
    <property type="match status" value="1"/>
</dbReference>
<sequence>MPPAHKQPLPNATLPTHVAIIMDGNGRWAKQRGLPRLEGHRRGAKAVRSTLTAAFEAGVKYLTLYAFSVENWKRPQDEVGGLMRLLNYFLKQELKTLQKNKISLRTIGRTDALPPSVRKELAATIKATAHHKDRALILALNYGSRTEIADAAAAYARAVAAGKENPDDVSWDAFARHLYTAEIPDPDLVIRTSGETRISNFLLMQSAYAEFIFTPVLWPDFGKAELLACLAEYAKRERRFGQTGEQVAGREKSEK</sequence>
<comment type="function">
    <text evidence="2">Catalyzes the condensation of isopentenyl diphosphate (IPP) with allylic pyrophosphates generating different type of terpenoids.</text>
</comment>
<gene>
    <name evidence="3" type="ORF">CKA38_09805</name>
</gene>
<dbReference type="Pfam" id="PF01255">
    <property type="entry name" value="Prenyltransf"/>
    <property type="match status" value="1"/>
</dbReference>
<feature type="active site" evidence="2">
    <location>
        <position position="23"/>
    </location>
</feature>
<feature type="binding site" evidence="2">
    <location>
        <position position="210"/>
    </location>
    <ligand>
        <name>Mg(2+)</name>
        <dbReference type="ChEBI" id="CHEBI:18420"/>
    </ligand>
</feature>
<keyword evidence="1 2" id="KW-0808">Transferase</keyword>
<comment type="cofactor">
    <cofactor evidence="2">
        <name>Mg(2+)</name>
        <dbReference type="ChEBI" id="CHEBI:18420"/>
    </cofactor>
    <text evidence="2">Binds 2 magnesium ions per subunit.</text>
</comment>
<comment type="subunit">
    <text evidence="2">Homodimer.</text>
</comment>
<dbReference type="EC" id="2.5.1.-" evidence="2"/>
<dbReference type="FunFam" id="3.40.1180.10:FF:000001">
    <property type="entry name" value="(2E,6E)-farnesyl-diphosphate-specific ditrans,polycis-undecaprenyl-diphosphate synthase"/>
    <property type="match status" value="1"/>
</dbReference>
<keyword evidence="2" id="KW-0460">Magnesium</keyword>
<dbReference type="SUPFAM" id="SSF64005">
    <property type="entry name" value="Undecaprenyl diphosphate synthase"/>
    <property type="match status" value="1"/>
</dbReference>
<dbReference type="OrthoDB" id="4191603at2"/>
<organism evidence="3 4">
    <name type="scientific">Ereboglobus luteus</name>
    <dbReference type="NCBI Taxonomy" id="1796921"/>
    <lineage>
        <taxon>Bacteria</taxon>
        <taxon>Pseudomonadati</taxon>
        <taxon>Verrucomicrobiota</taxon>
        <taxon>Opitutia</taxon>
        <taxon>Opitutales</taxon>
        <taxon>Opitutaceae</taxon>
        <taxon>Ereboglobus</taxon>
    </lineage>
</organism>
<evidence type="ECO:0000313" key="3">
    <source>
        <dbReference type="EMBL" id="AWI10630.1"/>
    </source>
</evidence>
<dbReference type="AlphaFoldDB" id="A0A2U8E733"/>